<dbReference type="EMBL" id="JACOQG010000059">
    <property type="protein sequence ID" value="MBC5781208.1"/>
    <property type="molecule type" value="Genomic_DNA"/>
</dbReference>
<sequence length="107" mass="12331">MGKQKYTAKEKKVSRMTRNGLVEENLATKETRKVTNSDQELPYKQKDVEQAFITSEKKKNSHKKAEKKQFSEKVQEGNPAKKEEAANSPPGKRKTQGRYRHIGSTFF</sequence>
<name>A0ABR7IMH3_9FIRM</name>
<feature type="compositionally biased region" description="Basic and acidic residues" evidence="1">
    <location>
        <begin position="67"/>
        <end position="85"/>
    </location>
</feature>
<evidence type="ECO:0000256" key="1">
    <source>
        <dbReference type="SAM" id="MobiDB-lite"/>
    </source>
</evidence>
<accession>A0ABR7IMH3</accession>
<dbReference type="RefSeq" id="WP_186995724.1">
    <property type="nucleotide sequence ID" value="NZ_JACOQG010000059.1"/>
</dbReference>
<comment type="caution">
    <text evidence="2">The sequence shown here is derived from an EMBL/GenBank/DDBJ whole genome shotgun (WGS) entry which is preliminary data.</text>
</comment>
<evidence type="ECO:0000313" key="2">
    <source>
        <dbReference type="EMBL" id="MBC5781208.1"/>
    </source>
</evidence>
<protein>
    <submittedName>
        <fullName evidence="2">Uncharacterized protein</fullName>
    </submittedName>
</protein>
<feature type="region of interest" description="Disordered" evidence="1">
    <location>
        <begin position="1"/>
        <end position="107"/>
    </location>
</feature>
<evidence type="ECO:0000313" key="3">
    <source>
        <dbReference type="Proteomes" id="UP000649826"/>
    </source>
</evidence>
<organism evidence="2 3">
    <name type="scientific">Blautia difficilis</name>
    <dbReference type="NCBI Taxonomy" id="2763027"/>
    <lineage>
        <taxon>Bacteria</taxon>
        <taxon>Bacillati</taxon>
        <taxon>Bacillota</taxon>
        <taxon>Clostridia</taxon>
        <taxon>Lachnospirales</taxon>
        <taxon>Lachnospiraceae</taxon>
        <taxon>Blautia</taxon>
    </lineage>
</organism>
<reference evidence="2 3" key="1">
    <citation type="submission" date="2020-08" db="EMBL/GenBank/DDBJ databases">
        <title>Genome public.</title>
        <authorList>
            <person name="Liu C."/>
            <person name="Sun Q."/>
        </authorList>
    </citation>
    <scope>NUCLEOTIDE SEQUENCE [LARGE SCALE GENOMIC DNA]</scope>
    <source>
        <strain evidence="2 3">M29</strain>
    </source>
</reference>
<keyword evidence="3" id="KW-1185">Reference proteome</keyword>
<feature type="compositionally biased region" description="Basic residues" evidence="1">
    <location>
        <begin position="91"/>
        <end position="101"/>
    </location>
</feature>
<feature type="compositionally biased region" description="Basic and acidic residues" evidence="1">
    <location>
        <begin position="26"/>
        <end position="49"/>
    </location>
</feature>
<gene>
    <name evidence="2" type="ORF">H8Z82_16495</name>
</gene>
<proteinExistence type="predicted"/>
<dbReference type="Proteomes" id="UP000649826">
    <property type="component" value="Unassembled WGS sequence"/>
</dbReference>